<comment type="caution">
    <text evidence="1">The sequence shown here is derived from an EMBL/GenBank/DDBJ whole genome shotgun (WGS) entry which is preliminary data.</text>
</comment>
<dbReference type="RefSeq" id="WP_156956310.1">
    <property type="nucleotide sequence ID" value="NZ_JPEN01000103.1"/>
</dbReference>
<keyword evidence="2" id="KW-1185">Reference proteome</keyword>
<dbReference type="AlphaFoldDB" id="A0A0A0DCL3"/>
<sequence>MALTDEKMQELQVNVLDIIKESDAGKDYTIPRTNHKYRLINEVNETTQAIAFAGT</sequence>
<proteinExistence type="predicted"/>
<accession>A0A0A0DCL3</accession>
<evidence type="ECO:0000313" key="1">
    <source>
        <dbReference type="EMBL" id="KGM36401.1"/>
    </source>
</evidence>
<gene>
    <name evidence="1" type="ORF">SSIN_1758</name>
</gene>
<dbReference type="STRING" id="176090.SSIN_1758"/>
<dbReference type="Proteomes" id="UP000030019">
    <property type="component" value="Unassembled WGS sequence"/>
</dbReference>
<evidence type="ECO:0000313" key="2">
    <source>
        <dbReference type="Proteomes" id="UP000030019"/>
    </source>
</evidence>
<dbReference type="EMBL" id="JPEN01000103">
    <property type="protein sequence ID" value="KGM36401.1"/>
    <property type="molecule type" value="Genomic_DNA"/>
</dbReference>
<dbReference type="PATRIC" id="fig|176090.4.peg.1705"/>
<protein>
    <submittedName>
        <fullName evidence="1">Uncharacterized protein</fullName>
    </submittedName>
</protein>
<name>A0A0A0DCL3_9STRE</name>
<reference evidence="1 2" key="1">
    <citation type="submission" date="2014-06" db="EMBL/GenBank/DDBJ databases">
        <authorList>
            <person name="Teng J.L."/>
            <person name="Huang Y."/>
            <person name="Tse H."/>
            <person name="Lau S.K."/>
            <person name="Woo P.C."/>
        </authorList>
    </citation>
    <scope>NUCLEOTIDE SEQUENCE [LARGE SCALE GENOMIC DNA]</scope>
    <source>
        <strain evidence="1 2">HKU4</strain>
    </source>
</reference>
<organism evidence="1 2">
    <name type="scientific">Streptococcus sinensis</name>
    <dbReference type="NCBI Taxonomy" id="176090"/>
    <lineage>
        <taxon>Bacteria</taxon>
        <taxon>Bacillati</taxon>
        <taxon>Bacillota</taxon>
        <taxon>Bacilli</taxon>
        <taxon>Lactobacillales</taxon>
        <taxon>Streptococcaceae</taxon>
        <taxon>Streptococcus</taxon>
    </lineage>
</organism>